<keyword evidence="3" id="KW-1185">Reference proteome</keyword>
<protein>
    <submittedName>
        <fullName evidence="2">Uncharacterized protein</fullName>
    </submittedName>
</protein>
<dbReference type="InterPro" id="IPR035979">
    <property type="entry name" value="RBD_domain_sf"/>
</dbReference>
<comment type="caution">
    <text evidence="2">The sequence shown here is derived from an EMBL/GenBank/DDBJ whole genome shotgun (WGS) entry which is preliminary data.</text>
</comment>
<evidence type="ECO:0000313" key="2">
    <source>
        <dbReference type="EMBL" id="CAJ1374533.1"/>
    </source>
</evidence>
<feature type="region of interest" description="Disordered" evidence="1">
    <location>
        <begin position="1"/>
        <end position="81"/>
    </location>
</feature>
<accession>A0AA36MNV8</accession>
<dbReference type="SUPFAM" id="SSF54928">
    <property type="entry name" value="RNA-binding domain, RBD"/>
    <property type="match status" value="1"/>
</dbReference>
<evidence type="ECO:0000313" key="3">
    <source>
        <dbReference type="Proteomes" id="UP001178507"/>
    </source>
</evidence>
<proteinExistence type="predicted"/>
<organism evidence="2 3">
    <name type="scientific">Effrenium voratum</name>
    <dbReference type="NCBI Taxonomy" id="2562239"/>
    <lineage>
        <taxon>Eukaryota</taxon>
        <taxon>Sar</taxon>
        <taxon>Alveolata</taxon>
        <taxon>Dinophyceae</taxon>
        <taxon>Suessiales</taxon>
        <taxon>Symbiodiniaceae</taxon>
        <taxon>Effrenium</taxon>
    </lineage>
</organism>
<evidence type="ECO:0000256" key="1">
    <source>
        <dbReference type="SAM" id="MobiDB-lite"/>
    </source>
</evidence>
<dbReference type="GO" id="GO:0003676">
    <property type="term" value="F:nucleic acid binding"/>
    <property type="evidence" value="ECO:0007669"/>
    <property type="project" value="InterPro"/>
</dbReference>
<sequence length="221" mass="24877">MALGPGDRPSQRTRLGRRRRSQEAHGSLAKQAAALLANRKQAEVAPQEKRRRSSPPVRWQGVHEKPRKEAWPKAQRWKAQAKAKVHEKARVAKDKGPNLADDVLLRSESLDMDLLPCEEVCLGGDEDGKEKDRDEDTDTVPLGFTLHVSRLPPDATESSLRKMCQYFGVQVVRVRRPSPQEAEVLLGPLSEPERTRRTHLLCCFLEERAKCQVTVQGGLLL</sequence>
<reference evidence="2" key="1">
    <citation type="submission" date="2023-08" db="EMBL/GenBank/DDBJ databases">
        <authorList>
            <person name="Chen Y."/>
            <person name="Shah S."/>
            <person name="Dougan E. K."/>
            <person name="Thang M."/>
            <person name="Chan C."/>
        </authorList>
    </citation>
    <scope>NUCLEOTIDE SEQUENCE</scope>
</reference>
<name>A0AA36MNV8_9DINO</name>
<dbReference type="EMBL" id="CAUJNA010000258">
    <property type="protein sequence ID" value="CAJ1374533.1"/>
    <property type="molecule type" value="Genomic_DNA"/>
</dbReference>
<dbReference type="AlphaFoldDB" id="A0AA36MNV8"/>
<feature type="compositionally biased region" description="Basic and acidic residues" evidence="1">
    <location>
        <begin position="61"/>
        <end position="71"/>
    </location>
</feature>
<gene>
    <name evidence="2" type="ORF">EVOR1521_LOCUS4064</name>
</gene>
<dbReference type="Proteomes" id="UP001178507">
    <property type="component" value="Unassembled WGS sequence"/>
</dbReference>